<dbReference type="AlphaFoldDB" id="A0AAU9I0W0"/>
<dbReference type="EMBL" id="HG992337">
    <property type="protein sequence ID" value="CAE6827896.1"/>
    <property type="molecule type" value="Genomic_DNA"/>
</dbReference>
<evidence type="ECO:0000313" key="1">
    <source>
        <dbReference type="EMBL" id="CAE6827872.1"/>
    </source>
</evidence>
<dbReference type="EMBL" id="HG992337">
    <property type="protein sequence ID" value="CAE6827872.1"/>
    <property type="molecule type" value="Genomic_DNA"/>
</dbReference>
<evidence type="ECO:0000313" key="2">
    <source>
        <dbReference type="Proteomes" id="UP000835242"/>
    </source>
</evidence>
<dbReference type="Proteomes" id="UP000835242">
    <property type="component" value="Chromosome"/>
</dbReference>
<dbReference type="RefSeq" id="WP_228600036.1">
    <property type="nucleotide sequence ID" value="NZ_HG992337.1"/>
</dbReference>
<proteinExistence type="predicted"/>
<reference evidence="1 2" key="1">
    <citation type="submission" date="2021-02" db="EMBL/GenBank/DDBJ databases">
        <authorList>
            <person name="Pothier F. J."/>
        </authorList>
    </citation>
    <scope>NUCLEOTIDE SEQUENCE [LARGE SCALE GENOMIC DNA]</scope>
    <source>
        <strain evidence="1 2">1314c</strain>
    </source>
</reference>
<protein>
    <submittedName>
        <fullName evidence="1">Uncharacterized protein</fullName>
    </submittedName>
</protein>
<accession>A0AAU9I0W0</accession>
<gene>
    <name evidence="1" type="ORF">XA1314C_35030</name>
</gene>
<sequence>MIDLIIALTKVLDQSAKQAISDWLEASPKRAAWHLISDYVFDDPDRHDTASFVVLLHHDSLDTILGYIQNQAPSDIKRTRDASPGLIRYLNSSVVFSFTFVLDEGDRFLASYSSIEEMIGGLEELGRIADAMSDHAGNSDPYYMQARQRFEKFSSELRHRGNAKLARQIFLVAAYAAVVLDYLDQVTDPAFASWVSDRDALLERHDGVVWDVAAFLFYLMKGRRTPTVEATVTRLSVPEIMHIRPEKEGPNYLDPLIRMPDYLAAAASDMNLQTLDQSKSKLADISASCFAGSANHVLCTVTWTGMGFFVRRLRLVRDPLSPDRKCKPGFPPVRGRT</sequence>
<organism evidence="1 2">
    <name type="scientific">Xanthomonas arboricola</name>
    <dbReference type="NCBI Taxonomy" id="56448"/>
    <lineage>
        <taxon>Bacteria</taxon>
        <taxon>Pseudomonadati</taxon>
        <taxon>Pseudomonadota</taxon>
        <taxon>Gammaproteobacteria</taxon>
        <taxon>Lysobacterales</taxon>
        <taxon>Lysobacteraceae</taxon>
        <taxon>Xanthomonas</taxon>
    </lineage>
</organism>
<name>A0AAU9I0W0_9XANT</name>